<accession>A0ABQ9FZ92</accession>
<feature type="signal peptide" evidence="3">
    <location>
        <begin position="1"/>
        <end position="19"/>
    </location>
</feature>
<proteinExistence type="predicted"/>
<dbReference type="NCBIfam" id="NF033503">
    <property type="entry name" value="LarB"/>
    <property type="match status" value="1"/>
</dbReference>
<dbReference type="EMBL" id="JARBDR010000070">
    <property type="protein sequence ID" value="KAJ8321461.1"/>
    <property type="molecule type" value="Genomic_DNA"/>
</dbReference>
<evidence type="ECO:0000256" key="1">
    <source>
        <dbReference type="ARBA" id="ARBA00004747"/>
    </source>
</evidence>
<protein>
    <recommendedName>
        <fullName evidence="2">phosphoribosylaminoimidazole carboxylase</fullName>
        <ecNumber evidence="2">4.1.1.21</ecNumber>
    </recommendedName>
</protein>
<dbReference type="Proteomes" id="UP001217089">
    <property type="component" value="Unassembled WGS sequence"/>
</dbReference>
<comment type="caution">
    <text evidence="5">The sequence shown here is derived from an EMBL/GenBank/DDBJ whole genome shotgun (WGS) entry which is preliminary data.</text>
</comment>
<dbReference type="PANTHER" id="PTHR43064:SF1">
    <property type="entry name" value="SLL1489 PROTEIN"/>
    <property type="match status" value="1"/>
</dbReference>
<dbReference type="Gene3D" id="3.90.1150.10">
    <property type="entry name" value="Aspartate Aminotransferase, domain 1"/>
    <property type="match status" value="1"/>
</dbReference>
<dbReference type="InterPro" id="IPR039429">
    <property type="entry name" value="SHMT-like_dom"/>
</dbReference>
<gene>
    <name evidence="5" type="ORF">KUTeg_000989</name>
</gene>
<keyword evidence="6" id="KW-1185">Reference proteome</keyword>
<dbReference type="EC" id="4.1.1.21" evidence="2"/>
<feature type="chain" id="PRO_5046065065" description="phosphoribosylaminoimidazole carboxylase" evidence="3">
    <location>
        <begin position="20"/>
        <end position="399"/>
    </location>
</feature>
<sequence>MPKYLRVHLLSMVLKVVSGGTDNHLMLVSLVKKGITGKALEETLDTVGITLNKNAVPNDPQSPFVTSGVRIGTPAPTTRGMGEPEMKRIAEWISTVADNLENQAVLDETSRLLVSAYSGFNKDVLSALKQYRSGKLSQKAILEVIRRSIYQERFHIIGNTARIDKNRKARTGIAEVIFAEGKSYPSLKAILFSMLDKQSSVANETRKKKPSAAFTDFLVTRLSATCFKRLEKDYVSAYKVELPLVYHEAACIAHTVEVAIVSAGTSDFAVAEECAVTLGCWGVAVARYYDVGVAALERLLMEIENINRARVVVVVAGMEAALASVLGGLVNAPLICVPTSIGYGTHMKGIAALLGMLNSCAPGMAVVNIDNGFGAAGIAYKILHRAIPKPNNHNLRKTS</sequence>
<evidence type="ECO:0000313" key="6">
    <source>
        <dbReference type="Proteomes" id="UP001217089"/>
    </source>
</evidence>
<dbReference type="InterPro" id="IPR015424">
    <property type="entry name" value="PyrdxlP-dep_Trfase"/>
</dbReference>
<dbReference type="SUPFAM" id="SSF52255">
    <property type="entry name" value="N5-CAIR mutase (phosphoribosylaminoimidazole carboxylase, PurE)"/>
    <property type="match status" value="1"/>
</dbReference>
<organism evidence="5 6">
    <name type="scientific">Tegillarca granosa</name>
    <name type="common">Malaysian cockle</name>
    <name type="synonym">Anadara granosa</name>
    <dbReference type="NCBI Taxonomy" id="220873"/>
    <lineage>
        <taxon>Eukaryota</taxon>
        <taxon>Metazoa</taxon>
        <taxon>Spiralia</taxon>
        <taxon>Lophotrochozoa</taxon>
        <taxon>Mollusca</taxon>
        <taxon>Bivalvia</taxon>
        <taxon>Autobranchia</taxon>
        <taxon>Pteriomorphia</taxon>
        <taxon>Arcoida</taxon>
        <taxon>Arcoidea</taxon>
        <taxon>Arcidae</taxon>
        <taxon>Tegillarca</taxon>
    </lineage>
</organism>
<name>A0ABQ9FZ92_TEGGR</name>
<dbReference type="InterPro" id="IPR015422">
    <property type="entry name" value="PyrdxlP-dep_Trfase_small"/>
</dbReference>
<dbReference type="SMART" id="SM01001">
    <property type="entry name" value="AIRC"/>
    <property type="match status" value="1"/>
</dbReference>
<evidence type="ECO:0000313" key="5">
    <source>
        <dbReference type="EMBL" id="KAJ8321461.1"/>
    </source>
</evidence>
<dbReference type="PANTHER" id="PTHR43064">
    <property type="entry name" value="PHOSPHORIBOSYLAMINOIMIDAZOLE CARBOXYLASE-RELATED"/>
    <property type="match status" value="1"/>
</dbReference>
<keyword evidence="3" id="KW-0732">Signal</keyword>
<dbReference type="InterPro" id="IPR039476">
    <property type="entry name" value="P2CMN_synthase_LarB"/>
</dbReference>
<dbReference type="Pfam" id="PF00464">
    <property type="entry name" value="SHMT"/>
    <property type="match status" value="1"/>
</dbReference>
<dbReference type="Pfam" id="PF00731">
    <property type="entry name" value="AIRC"/>
    <property type="match status" value="1"/>
</dbReference>
<evidence type="ECO:0000256" key="2">
    <source>
        <dbReference type="ARBA" id="ARBA00012329"/>
    </source>
</evidence>
<evidence type="ECO:0000259" key="4">
    <source>
        <dbReference type="SMART" id="SM01001"/>
    </source>
</evidence>
<reference evidence="5 6" key="1">
    <citation type="submission" date="2022-12" db="EMBL/GenBank/DDBJ databases">
        <title>Chromosome-level genome of Tegillarca granosa.</title>
        <authorList>
            <person name="Kim J."/>
        </authorList>
    </citation>
    <scope>NUCLEOTIDE SEQUENCE [LARGE SCALE GENOMIC DNA]</scope>
    <source>
        <strain evidence="5">Teg-2019</strain>
        <tissue evidence="5">Adductor muscle</tissue>
    </source>
</reference>
<dbReference type="Gene3D" id="3.40.50.1970">
    <property type="match status" value="1"/>
</dbReference>
<feature type="domain" description="PurE" evidence="4">
    <location>
        <begin position="256"/>
        <end position="388"/>
    </location>
</feature>
<comment type="pathway">
    <text evidence="1">Purine metabolism; IMP biosynthesis via de novo pathway; 5-amino-1-(5-phospho-D-ribosyl)imidazole-4-carboxylate from 5-amino-1-(5-phospho-D-ribosyl)imidazole (carboxylase route): step 1/1.</text>
</comment>
<dbReference type="InterPro" id="IPR000031">
    <property type="entry name" value="PurE_dom"/>
</dbReference>
<dbReference type="SUPFAM" id="SSF53383">
    <property type="entry name" value="PLP-dependent transferases"/>
    <property type="match status" value="1"/>
</dbReference>
<evidence type="ECO:0000256" key="3">
    <source>
        <dbReference type="SAM" id="SignalP"/>
    </source>
</evidence>